<dbReference type="GO" id="GO:0005524">
    <property type="term" value="F:ATP binding"/>
    <property type="evidence" value="ECO:0007669"/>
    <property type="project" value="UniProtKB-KW"/>
</dbReference>
<evidence type="ECO:0000259" key="2">
    <source>
        <dbReference type="Pfam" id="PF13635"/>
    </source>
</evidence>
<dbReference type="Proteomes" id="UP000678237">
    <property type="component" value="Unassembled WGS sequence"/>
</dbReference>
<dbReference type="Gene3D" id="3.40.50.300">
    <property type="entry name" value="P-loop containing nucleotide triphosphate hydrolases"/>
    <property type="match status" value="1"/>
</dbReference>
<gene>
    <name evidence="3" type="ORF">HA252_05270</name>
    <name evidence="4" type="ORF">J4203_07965</name>
</gene>
<evidence type="ECO:0000313" key="3">
    <source>
        <dbReference type="EMBL" id="HIH16790.1"/>
    </source>
</evidence>
<reference evidence="5" key="1">
    <citation type="journal article" date="2020" name="bioRxiv">
        <title>A rank-normalized archaeal taxonomy based on genome phylogeny resolves widespread incomplete and uneven classifications.</title>
        <authorList>
            <person name="Rinke C."/>
            <person name="Chuvochina M."/>
            <person name="Mussig A.J."/>
            <person name="Chaumeil P.-A."/>
            <person name="Waite D.W."/>
            <person name="Whitman W.B."/>
            <person name="Parks D.H."/>
            <person name="Hugenholtz P."/>
        </authorList>
    </citation>
    <scope>NUCLEOTIDE SEQUENCE [LARGE SCALE GENOMIC DNA]</scope>
</reference>
<dbReference type="AlphaFoldDB" id="A0A7J4JIV9"/>
<evidence type="ECO:0000313" key="4">
    <source>
        <dbReference type="EMBL" id="MBS3063768.1"/>
    </source>
</evidence>
<organism evidence="3 5">
    <name type="scientific">Candidatus Iainarchaeum sp</name>
    <dbReference type="NCBI Taxonomy" id="3101447"/>
    <lineage>
        <taxon>Archaea</taxon>
        <taxon>Candidatus Iainarchaeota</taxon>
        <taxon>Candidatus Iainarchaeia</taxon>
        <taxon>Candidatus Iainarchaeales</taxon>
        <taxon>Candidatus Iainarchaeaceae</taxon>
        <taxon>Candidatus Iainarchaeum</taxon>
    </lineage>
</organism>
<dbReference type="EMBL" id="DUGH01000124">
    <property type="protein sequence ID" value="HIH16790.1"/>
    <property type="molecule type" value="Genomic_DNA"/>
</dbReference>
<protein>
    <submittedName>
        <fullName evidence="3">ATP-binding protein</fullName>
    </submittedName>
</protein>
<dbReference type="InterPro" id="IPR041682">
    <property type="entry name" value="AAA_14"/>
</dbReference>
<dbReference type="SUPFAM" id="SSF52540">
    <property type="entry name" value="P-loop containing nucleoside triphosphate hydrolases"/>
    <property type="match status" value="1"/>
</dbReference>
<dbReference type="Pfam" id="PF13635">
    <property type="entry name" value="DUF4143"/>
    <property type="match status" value="1"/>
</dbReference>
<keyword evidence="3" id="KW-0547">Nucleotide-binding</keyword>
<dbReference type="EMBL" id="JAGVWE010000007">
    <property type="protein sequence ID" value="MBS3063768.1"/>
    <property type="molecule type" value="Genomic_DNA"/>
</dbReference>
<dbReference type="InterPro" id="IPR027417">
    <property type="entry name" value="P-loop_NTPase"/>
</dbReference>
<dbReference type="Pfam" id="PF13173">
    <property type="entry name" value="AAA_14"/>
    <property type="match status" value="1"/>
</dbReference>
<dbReference type="PANTHER" id="PTHR33295:SF8">
    <property type="entry name" value="AAA+ ATPASE DOMAIN-CONTAINING PROTEIN"/>
    <property type="match status" value="1"/>
</dbReference>
<reference evidence="4" key="3">
    <citation type="submission" date="2021-05" db="EMBL/GenBank/DDBJ databases">
        <title>Protein family content uncovers lineage relationships and bacterial pathway maintenance mechanisms in DPANN archaea.</title>
        <authorList>
            <person name="Castelle C.J."/>
            <person name="Meheust R."/>
            <person name="Jaffe A.L."/>
            <person name="Seitz K."/>
            <person name="Gong X."/>
            <person name="Baker B.J."/>
            <person name="Banfield J.F."/>
        </authorList>
    </citation>
    <scope>NUCLEOTIDE SEQUENCE</scope>
    <source>
        <strain evidence="4">RIFCSPLOWO2_01_FULL_58_19</strain>
    </source>
</reference>
<evidence type="ECO:0000313" key="5">
    <source>
        <dbReference type="Proteomes" id="UP000564964"/>
    </source>
</evidence>
<comment type="caution">
    <text evidence="3">The sequence shown here is derived from an EMBL/GenBank/DDBJ whole genome shotgun (WGS) entry which is preliminary data.</text>
</comment>
<dbReference type="Proteomes" id="UP000564964">
    <property type="component" value="Unassembled WGS sequence"/>
</dbReference>
<sequence>MLDVEIKKAVKEAIAGFHSRGLPKAFERDVEVPEFKEVNKVFVILGPRRAGKTYMLYQIMQEHLKKGLDLVDFLYLNFEDERISEMKASQLGLALEAYGELYPDKRPLLFFDEIQNVAGWEKFVRRVNDEAYRVYVTGSNSRLLSKEIATAVRGRDYPIQVMPLSFKEFLGIRGIRPGRNWEFNGTKAAVKKAFDEFMHLSGFPEIVLEKKLEFIDQYFKTTLFQDIVERFKVENIELMRLLMKNLTRQYASEYSMNKFNNFAKSSGYKSSTSVIQKYSKCLEDAYFCFFVNAKQKSFKKESAYLKKAYVCDHGFINYYNTEKDPGRILENIVFTELFRRGNTEINYYKNGFECDFLTKDACIQVCHTLTEENKKRETRGLEEAIQRFGGRKGIIITYDQETRIGKTRVTPAWKWLLER</sequence>
<evidence type="ECO:0000259" key="1">
    <source>
        <dbReference type="Pfam" id="PF13173"/>
    </source>
</evidence>
<dbReference type="PANTHER" id="PTHR33295">
    <property type="entry name" value="ATPASE"/>
    <property type="match status" value="1"/>
</dbReference>
<keyword evidence="3" id="KW-0067">ATP-binding</keyword>
<reference evidence="4" key="2">
    <citation type="submission" date="2021-03" db="EMBL/GenBank/DDBJ databases">
        <authorList>
            <person name="Jaffe A."/>
        </authorList>
    </citation>
    <scope>NUCLEOTIDE SEQUENCE</scope>
    <source>
        <strain evidence="4">RIFCSPLOWO2_01_FULL_58_19</strain>
    </source>
</reference>
<proteinExistence type="predicted"/>
<feature type="domain" description="AAA" evidence="1">
    <location>
        <begin position="39"/>
        <end position="170"/>
    </location>
</feature>
<dbReference type="InterPro" id="IPR025420">
    <property type="entry name" value="DUF4143"/>
</dbReference>
<feature type="domain" description="DUF4143" evidence="2">
    <location>
        <begin position="225"/>
        <end position="360"/>
    </location>
</feature>
<accession>A0A7J4JIV9</accession>
<name>A0A7J4JIV9_9ARCH</name>